<feature type="transmembrane region" description="Helical" evidence="5">
    <location>
        <begin position="257"/>
        <end position="278"/>
    </location>
</feature>
<evidence type="ECO:0000256" key="4">
    <source>
        <dbReference type="ARBA" id="ARBA00023136"/>
    </source>
</evidence>
<dbReference type="Proteomes" id="UP001596143">
    <property type="component" value="Unassembled WGS sequence"/>
</dbReference>
<feature type="transmembrane region" description="Helical" evidence="5">
    <location>
        <begin position="170"/>
        <end position="190"/>
    </location>
</feature>
<gene>
    <name evidence="6" type="ORF">ACFPTR_09735</name>
</gene>
<keyword evidence="3 5" id="KW-1133">Transmembrane helix</keyword>
<accession>A0ABW0U6V1</accession>
<evidence type="ECO:0000256" key="3">
    <source>
        <dbReference type="ARBA" id="ARBA00022989"/>
    </source>
</evidence>
<proteinExistence type="predicted"/>
<evidence type="ECO:0000256" key="2">
    <source>
        <dbReference type="ARBA" id="ARBA00022692"/>
    </source>
</evidence>
<dbReference type="InterPro" id="IPR006043">
    <property type="entry name" value="NCS2"/>
</dbReference>
<name>A0ABW0U6V1_9BACI</name>
<feature type="transmembrane region" description="Helical" evidence="5">
    <location>
        <begin position="136"/>
        <end position="158"/>
    </location>
</feature>
<dbReference type="Pfam" id="PF00860">
    <property type="entry name" value="Xan_ur_permease"/>
    <property type="match status" value="1"/>
</dbReference>
<keyword evidence="7" id="KW-1185">Reference proteome</keyword>
<evidence type="ECO:0000256" key="5">
    <source>
        <dbReference type="SAM" id="Phobius"/>
    </source>
</evidence>
<feature type="transmembrane region" description="Helical" evidence="5">
    <location>
        <begin position="202"/>
        <end position="222"/>
    </location>
</feature>
<feature type="transmembrane region" description="Helical" evidence="5">
    <location>
        <begin position="375"/>
        <end position="395"/>
    </location>
</feature>
<evidence type="ECO:0000256" key="1">
    <source>
        <dbReference type="ARBA" id="ARBA00004141"/>
    </source>
</evidence>
<feature type="transmembrane region" description="Helical" evidence="5">
    <location>
        <begin position="347"/>
        <end position="369"/>
    </location>
</feature>
<feature type="transmembrane region" description="Helical" evidence="5">
    <location>
        <begin position="73"/>
        <end position="97"/>
    </location>
</feature>
<feature type="transmembrane region" description="Helical" evidence="5">
    <location>
        <begin position="36"/>
        <end position="61"/>
    </location>
</feature>
<feature type="transmembrane region" description="Helical" evidence="5">
    <location>
        <begin position="407"/>
        <end position="432"/>
    </location>
</feature>
<protein>
    <submittedName>
        <fullName evidence="6">Solute carrier family 23 protein</fullName>
    </submittedName>
</protein>
<dbReference type="EMBL" id="JBHSPF010000050">
    <property type="protein sequence ID" value="MFC5629143.1"/>
    <property type="molecule type" value="Genomic_DNA"/>
</dbReference>
<keyword evidence="2 5" id="KW-0812">Transmembrane</keyword>
<organism evidence="6 7">
    <name type="scientific">Aliibacillus thermotolerans</name>
    <dbReference type="NCBI Taxonomy" id="1834418"/>
    <lineage>
        <taxon>Bacteria</taxon>
        <taxon>Bacillati</taxon>
        <taxon>Bacillota</taxon>
        <taxon>Bacilli</taxon>
        <taxon>Bacillales</taxon>
        <taxon>Bacillaceae</taxon>
        <taxon>Aliibacillus</taxon>
    </lineage>
</organism>
<comment type="subcellular location">
    <subcellularLocation>
        <location evidence="1">Membrane</location>
        <topology evidence="1">Multi-pass membrane protein</topology>
    </subcellularLocation>
</comment>
<evidence type="ECO:0000313" key="6">
    <source>
        <dbReference type="EMBL" id="MFC5629143.1"/>
    </source>
</evidence>
<dbReference type="RefSeq" id="WP_270896952.1">
    <property type="nucleotide sequence ID" value="NZ_JBHSPF010000050.1"/>
</dbReference>
<comment type="caution">
    <text evidence="6">The sequence shown here is derived from an EMBL/GenBank/DDBJ whole genome shotgun (WGS) entry which is preliminary data.</text>
</comment>
<sequence length="456" mass="49655">MSLYKRKHGEEQPYWPIGSYKLRLPFIHYRIEMPELIQGIVLFTAGLGMIEIMTGSMGISYEAALTITILNQFLMLLPSTFGVPLVSGFITAIVPLMVVFLNGYEGTEAIQAVVAVQLLLALLFLIFGISGLGEKIVVNLPSSLKAGILIGAGIAAIMTEIEPGGRLSETPIAITVGGLLCLFTMFSLYFKRLSSKKRFIRLIASYGIAPSIIVAIIVGWAVGEYPAPPVEWGITVPALSEVWQITPWVIGFPSMDLLIASIPTAILAYVIAYGDVVVGDEMIQRAKKARPDEKIEYTFGQLYILTFIRNLLNALFAPHPGLAGPIYTAGTASVTERYTYGRKAMDSLFSGTNTMLIAFSIGIFLLPLVTFFRPFLPIALSITLILTGYLCITIGMQQVKTEIERGIAGVMAIVLAIYGAAAALALGLVLYFTMEFTGIKKKKSNQDKEEIQQNVS</sequence>
<reference evidence="7" key="1">
    <citation type="journal article" date="2019" name="Int. J. Syst. Evol. Microbiol.">
        <title>The Global Catalogue of Microorganisms (GCM) 10K type strain sequencing project: providing services to taxonomists for standard genome sequencing and annotation.</title>
        <authorList>
            <consortium name="The Broad Institute Genomics Platform"/>
            <consortium name="The Broad Institute Genome Sequencing Center for Infectious Disease"/>
            <person name="Wu L."/>
            <person name="Ma J."/>
        </authorList>
    </citation>
    <scope>NUCLEOTIDE SEQUENCE [LARGE SCALE GENOMIC DNA]</scope>
    <source>
        <strain evidence="7">CGMCC 1.15790</strain>
    </source>
</reference>
<keyword evidence="4 5" id="KW-0472">Membrane</keyword>
<evidence type="ECO:0000313" key="7">
    <source>
        <dbReference type="Proteomes" id="UP001596143"/>
    </source>
</evidence>
<feature type="transmembrane region" description="Helical" evidence="5">
    <location>
        <begin position="109"/>
        <end position="129"/>
    </location>
</feature>